<organism evidence="2 3">
    <name type="scientific">Pleuronectes platessa</name>
    <name type="common">European plaice</name>
    <dbReference type="NCBI Taxonomy" id="8262"/>
    <lineage>
        <taxon>Eukaryota</taxon>
        <taxon>Metazoa</taxon>
        <taxon>Chordata</taxon>
        <taxon>Craniata</taxon>
        <taxon>Vertebrata</taxon>
        <taxon>Euteleostomi</taxon>
        <taxon>Actinopterygii</taxon>
        <taxon>Neopterygii</taxon>
        <taxon>Teleostei</taxon>
        <taxon>Neoteleostei</taxon>
        <taxon>Acanthomorphata</taxon>
        <taxon>Carangaria</taxon>
        <taxon>Pleuronectiformes</taxon>
        <taxon>Pleuronectoidei</taxon>
        <taxon>Pleuronectidae</taxon>
        <taxon>Pleuronectes</taxon>
    </lineage>
</organism>
<protein>
    <submittedName>
        <fullName evidence="2">Uncharacterized protein</fullName>
    </submittedName>
</protein>
<gene>
    <name evidence="2" type="ORF">PLEPLA_LOCUS16635</name>
</gene>
<keyword evidence="3" id="KW-1185">Reference proteome</keyword>
<feature type="region of interest" description="Disordered" evidence="1">
    <location>
        <begin position="189"/>
        <end position="239"/>
    </location>
</feature>
<dbReference type="Proteomes" id="UP001153269">
    <property type="component" value="Unassembled WGS sequence"/>
</dbReference>
<proteinExistence type="predicted"/>
<evidence type="ECO:0000256" key="1">
    <source>
        <dbReference type="SAM" id="MobiDB-lite"/>
    </source>
</evidence>
<comment type="caution">
    <text evidence="2">The sequence shown here is derived from an EMBL/GenBank/DDBJ whole genome shotgun (WGS) entry which is preliminary data.</text>
</comment>
<reference evidence="2" key="1">
    <citation type="submission" date="2020-03" db="EMBL/GenBank/DDBJ databases">
        <authorList>
            <person name="Weist P."/>
        </authorList>
    </citation>
    <scope>NUCLEOTIDE SEQUENCE</scope>
</reference>
<accession>A0A9N7UCV0</accession>
<dbReference type="AlphaFoldDB" id="A0A9N7UCV0"/>
<evidence type="ECO:0000313" key="2">
    <source>
        <dbReference type="EMBL" id="CAB1428661.1"/>
    </source>
</evidence>
<sequence length="272" mass="29880">MPESVTLPSFYSSSSHLTPSLLFLFSTHFPPLAISTASYHEGEPTDHLSTLYTFPSPPSLTRLCRGCRGGLRRSRQLRGRPEGEVCQGEQVERRATRRQMEEEISRSEEAPRQLEQTAVGVTREKMQRSSSPTTLGLALVNSLTWAAEVPFSKTLSPCQLHFCSSFERVRVCFFFAVLKGGRTDLRGVQRSESVNPGEEEEEEEEEESEDGAPPPLPSLHSSTSPLPPPSSASSLSPTSQSLCQRAASVRTSQTCGTFSLFARNDPLDVSSV</sequence>
<evidence type="ECO:0000313" key="3">
    <source>
        <dbReference type="Proteomes" id="UP001153269"/>
    </source>
</evidence>
<name>A0A9N7UCV0_PLEPL</name>
<dbReference type="EMBL" id="CADEAL010001078">
    <property type="protein sequence ID" value="CAB1428661.1"/>
    <property type="molecule type" value="Genomic_DNA"/>
</dbReference>
<feature type="compositionally biased region" description="Acidic residues" evidence="1">
    <location>
        <begin position="197"/>
        <end position="210"/>
    </location>
</feature>